<dbReference type="GO" id="GO:0043682">
    <property type="term" value="F:P-type divalent copper transporter activity"/>
    <property type="evidence" value="ECO:0007669"/>
    <property type="project" value="TreeGrafter"/>
</dbReference>
<feature type="transmembrane region" description="Helical" evidence="14">
    <location>
        <begin position="903"/>
        <end position="923"/>
    </location>
</feature>
<evidence type="ECO:0000256" key="3">
    <source>
        <dbReference type="ARBA" id="ARBA00022448"/>
    </source>
</evidence>
<comment type="similarity">
    <text evidence="2">Belongs to the cation transport ATPase (P-type) (TC 3.A.3) family. Type IB subfamily.</text>
</comment>
<dbReference type="FunFam" id="2.70.150.10:FF:000020">
    <property type="entry name" value="Copper-exporting P-type ATPase A"/>
    <property type="match status" value="1"/>
</dbReference>
<dbReference type="InterPro" id="IPR001757">
    <property type="entry name" value="P_typ_ATPase"/>
</dbReference>
<feature type="region of interest" description="Disordered" evidence="13">
    <location>
        <begin position="567"/>
        <end position="601"/>
    </location>
</feature>
<evidence type="ECO:0000256" key="6">
    <source>
        <dbReference type="ARBA" id="ARBA00022723"/>
    </source>
</evidence>
<dbReference type="PRINTS" id="PR00119">
    <property type="entry name" value="CATATPASE"/>
</dbReference>
<dbReference type="InterPro" id="IPR018303">
    <property type="entry name" value="ATPase_P-typ_P_site"/>
</dbReference>
<keyword evidence="9" id="KW-1278">Translocase</keyword>
<dbReference type="Pfam" id="PF00702">
    <property type="entry name" value="Hydrolase"/>
    <property type="match status" value="1"/>
</dbReference>
<keyword evidence="5 14" id="KW-0812">Transmembrane</keyword>
<organism evidence="16 17">
    <name type="scientific">Haloquadratum walsbyi (strain DSM 16854 / JCM 12705 / C23)</name>
    <dbReference type="NCBI Taxonomy" id="768065"/>
    <lineage>
        <taxon>Archaea</taxon>
        <taxon>Methanobacteriati</taxon>
        <taxon>Methanobacteriota</taxon>
        <taxon>Stenosarchaea group</taxon>
        <taxon>Halobacteria</taxon>
        <taxon>Halobacteriales</taxon>
        <taxon>Haloferacaceae</taxon>
        <taxon>Haloquadratum</taxon>
    </lineage>
</organism>
<name>G0LG99_HALWC</name>
<dbReference type="GO" id="GO:0016887">
    <property type="term" value="F:ATP hydrolysis activity"/>
    <property type="evidence" value="ECO:0007669"/>
    <property type="project" value="InterPro"/>
</dbReference>
<dbReference type="InterPro" id="IPR017969">
    <property type="entry name" value="Heavy-metal-associated_CS"/>
</dbReference>
<evidence type="ECO:0000313" key="17">
    <source>
        <dbReference type="Proteomes" id="UP000007954"/>
    </source>
</evidence>
<dbReference type="SUPFAM" id="SSF55008">
    <property type="entry name" value="HMA, heavy metal-associated domain"/>
    <property type="match status" value="2"/>
</dbReference>
<evidence type="ECO:0000256" key="10">
    <source>
        <dbReference type="ARBA" id="ARBA00022989"/>
    </source>
</evidence>
<dbReference type="SFLD" id="SFLDS00003">
    <property type="entry name" value="Haloacid_Dehalogenase"/>
    <property type="match status" value="1"/>
</dbReference>
<protein>
    <submittedName>
        <fullName evidence="16">P-type transport ATPase (Probable substrate copper/metal cation)</fullName>
        <ecNumber evidence="16">3.6.3.-</ecNumber>
    </submittedName>
</protein>
<reference evidence="16 17" key="1">
    <citation type="journal article" date="2011" name="PLoS ONE">
        <title>Haloquadratum walsbyi: limited diversity in a global pond.</title>
        <authorList>
            <person name="Dyall-Smith M."/>
            <person name="Pfeiffer F."/>
            <person name="Klee K."/>
            <person name="Palm P."/>
            <person name="Gross K."/>
            <person name="Schuster S.C."/>
            <person name="Rampp M."/>
            <person name="Oesterhelt D."/>
        </authorList>
    </citation>
    <scope>NUCLEOTIDE SEQUENCE [LARGE SCALE GENOMIC DNA]</scope>
    <source>
        <strain evidence="17">DSM 16854 / JCM 12705 / C23</strain>
    </source>
</reference>
<dbReference type="InterPro" id="IPR023214">
    <property type="entry name" value="HAD_sf"/>
</dbReference>
<accession>G0LG99</accession>
<evidence type="ECO:0000256" key="7">
    <source>
        <dbReference type="ARBA" id="ARBA00022741"/>
    </source>
</evidence>
<feature type="transmembrane region" description="Helical" evidence="14">
    <location>
        <begin position="436"/>
        <end position="458"/>
    </location>
</feature>
<keyword evidence="3" id="KW-0813">Transport</keyword>
<dbReference type="Proteomes" id="UP000007954">
    <property type="component" value="Chromosome"/>
</dbReference>
<dbReference type="CDD" id="cd02094">
    <property type="entry name" value="P-type_ATPase_Cu-like"/>
    <property type="match status" value="1"/>
</dbReference>
<evidence type="ECO:0000256" key="11">
    <source>
        <dbReference type="ARBA" id="ARBA00023065"/>
    </source>
</evidence>
<dbReference type="InterPro" id="IPR023299">
    <property type="entry name" value="ATPase_P-typ_cyto_dom_N"/>
</dbReference>
<evidence type="ECO:0000259" key="15">
    <source>
        <dbReference type="PROSITE" id="PS50846"/>
    </source>
</evidence>
<dbReference type="InterPro" id="IPR006121">
    <property type="entry name" value="HMA_dom"/>
</dbReference>
<dbReference type="PROSITE" id="PS50846">
    <property type="entry name" value="HMA_2"/>
    <property type="match status" value="2"/>
</dbReference>
<dbReference type="KEGG" id="hwc:Hqrw_1149"/>
<dbReference type="NCBIfam" id="TIGR01494">
    <property type="entry name" value="ATPase_P-type"/>
    <property type="match status" value="2"/>
</dbReference>
<gene>
    <name evidence="16" type="primary">copA</name>
    <name evidence="16" type="ordered locus">Hqrw_1149</name>
</gene>
<dbReference type="GO" id="GO:0005507">
    <property type="term" value="F:copper ion binding"/>
    <property type="evidence" value="ECO:0007669"/>
    <property type="project" value="TreeGrafter"/>
</dbReference>
<keyword evidence="12 14" id="KW-0472">Membrane</keyword>
<feature type="domain" description="HMA" evidence="15">
    <location>
        <begin position="4"/>
        <end position="70"/>
    </location>
</feature>
<feature type="transmembrane region" description="Helical" evidence="14">
    <location>
        <begin position="185"/>
        <end position="205"/>
    </location>
</feature>
<dbReference type="InterPro" id="IPR044492">
    <property type="entry name" value="P_typ_ATPase_HD_dom"/>
</dbReference>
<evidence type="ECO:0000256" key="8">
    <source>
        <dbReference type="ARBA" id="ARBA00022840"/>
    </source>
</evidence>
<dbReference type="InterPro" id="IPR059000">
    <property type="entry name" value="ATPase_P-type_domA"/>
</dbReference>
<dbReference type="AlphaFoldDB" id="G0LG99"/>
<dbReference type="SUPFAM" id="SSF56784">
    <property type="entry name" value="HAD-like"/>
    <property type="match status" value="1"/>
</dbReference>
<evidence type="ECO:0000256" key="1">
    <source>
        <dbReference type="ARBA" id="ARBA00004651"/>
    </source>
</evidence>
<dbReference type="CDD" id="cd00371">
    <property type="entry name" value="HMA"/>
    <property type="match status" value="2"/>
</dbReference>
<keyword evidence="16" id="KW-0378">Hydrolase</keyword>
<dbReference type="PROSITE" id="PS00154">
    <property type="entry name" value="ATPASE_E1_E2"/>
    <property type="match status" value="1"/>
</dbReference>
<evidence type="ECO:0000256" key="9">
    <source>
        <dbReference type="ARBA" id="ARBA00022967"/>
    </source>
</evidence>
<feature type="transmembrane region" description="Helical" evidence="14">
    <location>
        <begin position="491"/>
        <end position="511"/>
    </location>
</feature>
<feature type="compositionally biased region" description="Polar residues" evidence="13">
    <location>
        <begin position="567"/>
        <end position="595"/>
    </location>
</feature>
<dbReference type="SFLD" id="SFLDF00027">
    <property type="entry name" value="p-type_atpase"/>
    <property type="match status" value="1"/>
</dbReference>
<keyword evidence="11" id="KW-0406">Ion transport</keyword>
<dbReference type="InterPro" id="IPR008250">
    <property type="entry name" value="ATPase_P-typ_transduc_dom_A_sf"/>
</dbReference>
<dbReference type="Gene3D" id="3.40.1110.10">
    <property type="entry name" value="Calcium-transporting ATPase, cytoplasmic domain N"/>
    <property type="match status" value="2"/>
</dbReference>
<feature type="domain" description="HMA" evidence="15">
    <location>
        <begin position="72"/>
        <end position="138"/>
    </location>
</feature>
<sequence length="942" mass="99050">MPTQSTRIDIAGMSCATCSQSVQDALSSLSGVETVSVNVATDEAAVTHDPTTVSVKQLYDTISSAGYDPLDERASIGITDLSCSSCAQTVESALESASGVLTADVNAAIDEAQIQYNPAMMARSDLADIITSAGYTPIADGSNPRNSHDVSTENNSNDTDINTESDNTDARETARTAEIDRQRRLTIFGAVLATPLVGFLLAHLFMPNAIPATIPYLDIPFGWVAFVLATPIQLVLGREFYENSYTAVVRNRTANMDVLIALGSSTAYLYSVVALLDILPQAGLYFDTAALILVFITLGNYLEARSKGQASSALRALLEMEADTATIIEDNTEQTIPVSDITVGDQLRVRPGEQIPTDGAVIEGSSAVDESMVTGESVPVSKSPGDTVVGSTVNQNGVITIEATKIGSDTAIQQIVQTVKEAQSRQPDIQQFADRISAYFVPAVILNAVVWALLWFAFPSTLASLTEFIPAIGIIAGGPVVAGGTVSTVEFAVLVFASAVLIACPCALGLATPAATMVGTTIGAKNGILFEGGDVLERVRDIDTVVFDKTGTLTTGEMSVTDVIALNPQTDGGQLDSENNGLLDSNTRSSGASIDTDSDADVDAEIKTKTDIDPDPDLVRTPREMAVLRLAASAEQNSEHPLGDAIVSAARKCDLNIPTATEFNAIPGQGVRATVDQQTVIVGNDRLLKNAGIDIDPAASTLRELESNGKTAMLVGVIDNPDVSILDDTDTDTEITDTRRLVGVIADADTIKDSAMDAVETLRARGTNVHLITGDNERTAKAVASQVGIDPENVRAEVLPEAKADAVETIQSAEDSRVMMVGDGVNDAPALAAAFVGTALGSGTDVAIEAAEVTLMRDSPADVVHAIRISEGTLSKIKQNLFWALGYNTAMIPLASLGLLQPVLAAGAMALSSVSVLTNSLLFRGYDPNSRYRFLNSLRRNK</sequence>
<keyword evidence="6" id="KW-0479">Metal-binding</keyword>
<dbReference type="Pfam" id="PF00122">
    <property type="entry name" value="E1-E2_ATPase"/>
    <property type="match status" value="1"/>
</dbReference>
<dbReference type="PROSITE" id="PS01229">
    <property type="entry name" value="COF_2"/>
    <property type="match status" value="1"/>
</dbReference>
<keyword evidence="10 14" id="KW-1133">Transmembrane helix</keyword>
<dbReference type="Gene3D" id="2.70.150.10">
    <property type="entry name" value="Calcium-transporting ATPase, cytoplasmic transduction domain A"/>
    <property type="match status" value="1"/>
</dbReference>
<dbReference type="HOGENOM" id="CLU_001771_0_3_2"/>
<evidence type="ECO:0000256" key="4">
    <source>
        <dbReference type="ARBA" id="ARBA00022475"/>
    </source>
</evidence>
<dbReference type="Gene3D" id="3.30.70.100">
    <property type="match status" value="2"/>
</dbReference>
<dbReference type="OrthoDB" id="8588at2157"/>
<evidence type="ECO:0000313" key="16">
    <source>
        <dbReference type="EMBL" id="CCC39119.1"/>
    </source>
</evidence>
<dbReference type="InterPro" id="IPR036412">
    <property type="entry name" value="HAD-like_sf"/>
</dbReference>
<evidence type="ECO:0000256" key="14">
    <source>
        <dbReference type="SAM" id="Phobius"/>
    </source>
</evidence>
<proteinExistence type="inferred from homology"/>
<dbReference type="GO" id="GO:0055070">
    <property type="term" value="P:copper ion homeostasis"/>
    <property type="evidence" value="ECO:0007669"/>
    <property type="project" value="TreeGrafter"/>
</dbReference>
<dbReference type="SFLD" id="SFLDG00002">
    <property type="entry name" value="C1.7:_P-type_atpase_like"/>
    <property type="match status" value="1"/>
</dbReference>
<dbReference type="GO" id="GO:0005886">
    <property type="term" value="C:plasma membrane"/>
    <property type="evidence" value="ECO:0007669"/>
    <property type="project" value="UniProtKB-SubCell"/>
</dbReference>
<dbReference type="InterPro" id="IPR036163">
    <property type="entry name" value="HMA_dom_sf"/>
</dbReference>
<feature type="transmembrane region" description="Helical" evidence="14">
    <location>
        <begin position="282"/>
        <end position="302"/>
    </location>
</feature>
<feature type="transmembrane region" description="Helical" evidence="14">
    <location>
        <begin position="217"/>
        <end position="237"/>
    </location>
</feature>
<comment type="subcellular location">
    <subcellularLocation>
        <location evidence="1">Cell membrane</location>
        <topology evidence="1">Multi-pass membrane protein</topology>
    </subcellularLocation>
</comment>
<dbReference type="GO" id="GO:0005524">
    <property type="term" value="F:ATP binding"/>
    <property type="evidence" value="ECO:0007669"/>
    <property type="project" value="UniProtKB-KW"/>
</dbReference>
<evidence type="ECO:0000256" key="13">
    <source>
        <dbReference type="SAM" id="MobiDB-lite"/>
    </source>
</evidence>
<evidence type="ECO:0000256" key="12">
    <source>
        <dbReference type="ARBA" id="ARBA00023136"/>
    </source>
</evidence>
<dbReference type="RefSeq" id="WP_014555051.1">
    <property type="nucleotide sequence ID" value="NC_017459.1"/>
</dbReference>
<keyword evidence="8" id="KW-0067">ATP-binding</keyword>
<feature type="region of interest" description="Disordered" evidence="13">
    <location>
        <begin position="138"/>
        <end position="173"/>
    </location>
</feature>
<dbReference type="PANTHER" id="PTHR43520:SF8">
    <property type="entry name" value="P-TYPE CU(+) TRANSPORTER"/>
    <property type="match status" value="1"/>
</dbReference>
<dbReference type="SUPFAM" id="SSF81653">
    <property type="entry name" value="Calcium ATPase, transduction domain A"/>
    <property type="match status" value="1"/>
</dbReference>
<dbReference type="GeneID" id="12445767"/>
<dbReference type="PROSITE" id="PS01047">
    <property type="entry name" value="HMA_1"/>
    <property type="match status" value="1"/>
</dbReference>
<feature type="transmembrane region" description="Helical" evidence="14">
    <location>
        <begin position="258"/>
        <end position="276"/>
    </location>
</feature>
<dbReference type="Gene3D" id="3.40.50.1000">
    <property type="entry name" value="HAD superfamily/HAD-like"/>
    <property type="match status" value="2"/>
</dbReference>
<keyword evidence="7" id="KW-0547">Nucleotide-binding</keyword>
<evidence type="ECO:0000256" key="5">
    <source>
        <dbReference type="ARBA" id="ARBA00022692"/>
    </source>
</evidence>
<dbReference type="FunFam" id="3.30.70.100:FF:000005">
    <property type="entry name" value="Copper-exporting P-type ATPase A"/>
    <property type="match status" value="1"/>
</dbReference>
<dbReference type="EMBL" id="FR746099">
    <property type="protein sequence ID" value="CCC39119.1"/>
    <property type="molecule type" value="Genomic_DNA"/>
</dbReference>
<keyword evidence="4" id="KW-1003">Cell membrane</keyword>
<dbReference type="EC" id="3.6.3.-" evidence="16"/>
<evidence type="ECO:0000256" key="2">
    <source>
        <dbReference type="ARBA" id="ARBA00006024"/>
    </source>
</evidence>
<dbReference type="PANTHER" id="PTHR43520">
    <property type="entry name" value="ATP7, ISOFORM B"/>
    <property type="match status" value="1"/>
</dbReference>
<dbReference type="Pfam" id="PF00403">
    <property type="entry name" value="HMA"/>
    <property type="match status" value="2"/>
</dbReference>